<reference evidence="3" key="1">
    <citation type="submission" date="2024-07" db="EMBL/GenBank/DDBJ databases">
        <title>Two chromosome-level genome assemblies of Korean endemic species Abeliophyllum distichum and Forsythia ovata (Oleaceae).</title>
        <authorList>
            <person name="Jang H."/>
        </authorList>
    </citation>
    <scope>NUCLEOTIDE SEQUENCE [LARGE SCALE GENOMIC DNA]</scope>
</reference>
<name>A0ABD1QX55_9LAMI</name>
<dbReference type="Proteomes" id="UP001604336">
    <property type="component" value="Unassembled WGS sequence"/>
</dbReference>
<feature type="region of interest" description="Disordered" evidence="1">
    <location>
        <begin position="97"/>
        <end position="145"/>
    </location>
</feature>
<feature type="compositionally biased region" description="Low complexity" evidence="1">
    <location>
        <begin position="253"/>
        <end position="263"/>
    </location>
</feature>
<dbReference type="AlphaFoldDB" id="A0ABD1QX55"/>
<gene>
    <name evidence="2" type="ORF">Adt_33751</name>
</gene>
<proteinExistence type="predicted"/>
<dbReference type="EMBL" id="JBFOLK010000010">
    <property type="protein sequence ID" value="KAL2480785.1"/>
    <property type="molecule type" value="Genomic_DNA"/>
</dbReference>
<feature type="region of interest" description="Disordered" evidence="1">
    <location>
        <begin position="231"/>
        <end position="263"/>
    </location>
</feature>
<sequence>MQKHIWAERKVILTDFPYSEMAKLIYSCGWQRVAGKPHLAYPLLVKEFLVNFNHAIEEPKVDHRYTTWVRGKWIKFSPAVIANYYGLTTNDIEPIPADFDMTQRPLPSRRSAHEEPGSPEPPITKRTLKNPVARRAADNPAPIPAAETDRLLRQIFTQLSEQGRVLHSIQRTQLAMQRTVDYMRIEMDSLKESNNTLRGEQRTINYTYDDVNHRMFQFARRMDDIYTIISQPSAPSAPHHGSTPDDPSDHPRPSSLHLPLGST</sequence>
<organism evidence="2 3">
    <name type="scientific">Abeliophyllum distichum</name>
    <dbReference type="NCBI Taxonomy" id="126358"/>
    <lineage>
        <taxon>Eukaryota</taxon>
        <taxon>Viridiplantae</taxon>
        <taxon>Streptophyta</taxon>
        <taxon>Embryophyta</taxon>
        <taxon>Tracheophyta</taxon>
        <taxon>Spermatophyta</taxon>
        <taxon>Magnoliopsida</taxon>
        <taxon>eudicotyledons</taxon>
        <taxon>Gunneridae</taxon>
        <taxon>Pentapetalae</taxon>
        <taxon>asterids</taxon>
        <taxon>lamiids</taxon>
        <taxon>Lamiales</taxon>
        <taxon>Oleaceae</taxon>
        <taxon>Forsythieae</taxon>
        <taxon>Abeliophyllum</taxon>
    </lineage>
</organism>
<accession>A0ABD1QX55</accession>
<evidence type="ECO:0000313" key="2">
    <source>
        <dbReference type="EMBL" id="KAL2480785.1"/>
    </source>
</evidence>
<evidence type="ECO:0000256" key="1">
    <source>
        <dbReference type="SAM" id="MobiDB-lite"/>
    </source>
</evidence>
<evidence type="ECO:0000313" key="3">
    <source>
        <dbReference type="Proteomes" id="UP001604336"/>
    </source>
</evidence>
<comment type="caution">
    <text evidence="2">The sequence shown here is derived from an EMBL/GenBank/DDBJ whole genome shotgun (WGS) entry which is preliminary data.</text>
</comment>
<protein>
    <submittedName>
        <fullName evidence="2">Uncharacterized protein</fullName>
    </submittedName>
</protein>
<keyword evidence="3" id="KW-1185">Reference proteome</keyword>